<dbReference type="AlphaFoldDB" id="A0A6I2UIC4"/>
<dbReference type="Proteomes" id="UP000433181">
    <property type="component" value="Unassembled WGS sequence"/>
</dbReference>
<protein>
    <submittedName>
        <fullName evidence="1">Uncharacterized protein</fullName>
    </submittedName>
</protein>
<sequence>MDLFQWIAKYERKTGEKFERDERFELFFLPEKGFCEIGQLKDMLVANQCCGDLLFWRDKINSAARKAGGIKACGTWCIRKEIKAYIRLLGYRIEKTVELADGARQYICIHKDTGKMGRVSPAFKYKKSGRQAYFITWEP</sequence>
<reference evidence="1 2" key="1">
    <citation type="submission" date="2019-08" db="EMBL/GenBank/DDBJ databases">
        <title>In-depth cultivation of the pig gut microbiome towards novel bacterial diversity and tailored functional studies.</title>
        <authorList>
            <person name="Wylensek D."/>
            <person name="Hitch T.C.A."/>
            <person name="Clavel T."/>
        </authorList>
    </citation>
    <scope>NUCLEOTIDE SEQUENCE [LARGE SCALE GENOMIC DNA]</scope>
    <source>
        <strain evidence="1 2">WCA-693-APC-5D-A</strain>
    </source>
</reference>
<name>A0A6I2UIC4_9FIRM</name>
<keyword evidence="2" id="KW-1185">Reference proteome</keyword>
<dbReference type="RefSeq" id="WP_154407077.1">
    <property type="nucleotide sequence ID" value="NZ_VUNR01000013.1"/>
</dbReference>
<dbReference type="GeneID" id="96778844"/>
<comment type="caution">
    <text evidence="1">The sequence shown here is derived from an EMBL/GenBank/DDBJ whole genome shotgun (WGS) entry which is preliminary data.</text>
</comment>
<dbReference type="EMBL" id="VUNR01000013">
    <property type="protein sequence ID" value="MSU08911.1"/>
    <property type="molecule type" value="Genomic_DNA"/>
</dbReference>
<organism evidence="1 2">
    <name type="scientific">Anaerovibrio slackiae</name>
    <dbReference type="NCBI Taxonomy" id="2652309"/>
    <lineage>
        <taxon>Bacteria</taxon>
        <taxon>Bacillati</taxon>
        <taxon>Bacillota</taxon>
        <taxon>Negativicutes</taxon>
        <taxon>Selenomonadales</taxon>
        <taxon>Selenomonadaceae</taxon>
        <taxon>Anaerovibrio</taxon>
    </lineage>
</organism>
<gene>
    <name evidence="1" type="ORF">FYJ84_07935</name>
</gene>
<evidence type="ECO:0000313" key="1">
    <source>
        <dbReference type="EMBL" id="MSU08911.1"/>
    </source>
</evidence>
<proteinExistence type="predicted"/>
<evidence type="ECO:0000313" key="2">
    <source>
        <dbReference type="Proteomes" id="UP000433181"/>
    </source>
</evidence>
<accession>A0A6I2UIC4</accession>